<dbReference type="PANTHER" id="PTHR34351:SF2">
    <property type="entry name" value="DUF58 DOMAIN-CONTAINING PROTEIN"/>
    <property type="match status" value="1"/>
</dbReference>
<sequence length="411" mass="46196">MGKVCVDIFPHDPRATFPIRFYLYRVYPHPGRHLGQGRSELRVGMQVGDELEEQVYLTNQSIFPALWVEFLDGSNLPGYTLSSVRGVGGGGSLSWRARTICSRRGVFTLGPWEVRTGDPFGLFLVRHQMLEPQEILVYPPLAVLPETLIPHRGKLGDHRPLRLPLQADTADGMSVREYVYGDSLRRIHWPTTARKETPYVKVFEPESVSRIWLLPDLDPEVQLGDGEDSTEETIILLAASLAARLLRDRFHVGVFLGGEEPVVALPDRGLSTLWKLLELLAPCHPVTGNNLSRQLAQFRPLLSPRDMVLVISAAMNEEWVQSLQRLIPFYDRGGAWVLLLDPHSFGGTHQADDFRTLLANLGVETRIIRRGDIRSMPGVYGELSRWEFITLGTGRAIARQTPRRLAALFTG</sequence>
<name>A0A7C4PJY0_9CHLR</name>
<dbReference type="PANTHER" id="PTHR34351">
    <property type="entry name" value="SLR1927 PROTEIN-RELATED"/>
    <property type="match status" value="1"/>
</dbReference>
<protein>
    <submittedName>
        <fullName evidence="2">DUF58 domain-containing protein</fullName>
    </submittedName>
</protein>
<dbReference type="Pfam" id="PF01882">
    <property type="entry name" value="DUF58"/>
    <property type="match status" value="1"/>
</dbReference>
<gene>
    <name evidence="2" type="ORF">ENT37_00565</name>
</gene>
<feature type="domain" description="DUF58" evidence="1">
    <location>
        <begin position="174"/>
        <end position="325"/>
    </location>
</feature>
<organism evidence="2">
    <name type="scientific">Anaerolinea thermolimosa</name>
    <dbReference type="NCBI Taxonomy" id="229919"/>
    <lineage>
        <taxon>Bacteria</taxon>
        <taxon>Bacillati</taxon>
        <taxon>Chloroflexota</taxon>
        <taxon>Anaerolineae</taxon>
        <taxon>Anaerolineales</taxon>
        <taxon>Anaerolineaceae</taxon>
        <taxon>Anaerolinea</taxon>
    </lineage>
</organism>
<proteinExistence type="predicted"/>
<dbReference type="InterPro" id="IPR002881">
    <property type="entry name" value="DUF58"/>
</dbReference>
<dbReference type="EMBL" id="DSYK01000030">
    <property type="protein sequence ID" value="HGS20345.1"/>
    <property type="molecule type" value="Genomic_DNA"/>
</dbReference>
<comment type="caution">
    <text evidence="2">The sequence shown here is derived from an EMBL/GenBank/DDBJ whole genome shotgun (WGS) entry which is preliminary data.</text>
</comment>
<reference evidence="2" key="1">
    <citation type="journal article" date="2020" name="mSystems">
        <title>Genome- and Community-Level Interaction Insights into Carbon Utilization and Element Cycling Functions of Hydrothermarchaeota in Hydrothermal Sediment.</title>
        <authorList>
            <person name="Zhou Z."/>
            <person name="Liu Y."/>
            <person name="Xu W."/>
            <person name="Pan J."/>
            <person name="Luo Z.H."/>
            <person name="Li M."/>
        </authorList>
    </citation>
    <scope>NUCLEOTIDE SEQUENCE [LARGE SCALE GENOMIC DNA]</scope>
    <source>
        <strain evidence="2">SpSt-573</strain>
    </source>
</reference>
<dbReference type="AlphaFoldDB" id="A0A7C4PJY0"/>
<evidence type="ECO:0000313" key="2">
    <source>
        <dbReference type="EMBL" id="HGS20345.1"/>
    </source>
</evidence>
<evidence type="ECO:0000259" key="1">
    <source>
        <dbReference type="Pfam" id="PF01882"/>
    </source>
</evidence>
<accession>A0A7C4PJY0</accession>